<evidence type="ECO:0000259" key="14">
    <source>
        <dbReference type="PROSITE" id="PS50109"/>
    </source>
</evidence>
<gene>
    <name evidence="18" type="ORF">DDT56_04570</name>
</gene>
<dbReference type="InterPro" id="IPR036890">
    <property type="entry name" value="HATPase_C_sf"/>
</dbReference>
<keyword evidence="6" id="KW-0808">Transferase</keyword>
<comment type="catalytic activity">
    <reaction evidence="1">
        <text>ATP + protein L-histidine = ADP + protein N-phospho-L-histidine.</text>
        <dbReference type="EC" id="2.7.13.3"/>
    </reaction>
</comment>
<dbReference type="InterPro" id="IPR003661">
    <property type="entry name" value="HisK_dim/P_dom"/>
</dbReference>
<dbReference type="Gene3D" id="1.10.287.130">
    <property type="match status" value="1"/>
</dbReference>
<keyword evidence="19" id="KW-1185">Reference proteome</keyword>
<evidence type="ECO:0000256" key="9">
    <source>
        <dbReference type="ARBA" id="ARBA00022840"/>
    </source>
</evidence>
<dbReference type="AlphaFoldDB" id="A0A2U1U907"/>
<keyword evidence="11" id="KW-0472">Membrane</keyword>
<evidence type="ECO:0000313" key="18">
    <source>
        <dbReference type="EMBL" id="PWC18150.1"/>
    </source>
</evidence>
<dbReference type="InterPro" id="IPR000014">
    <property type="entry name" value="PAS"/>
</dbReference>
<feature type="region of interest" description="Disordered" evidence="13">
    <location>
        <begin position="1"/>
        <end position="29"/>
    </location>
</feature>
<dbReference type="CDD" id="cd00082">
    <property type="entry name" value="HisKA"/>
    <property type="match status" value="1"/>
</dbReference>
<dbReference type="PROSITE" id="PS50112">
    <property type="entry name" value="PAS"/>
    <property type="match status" value="1"/>
</dbReference>
<dbReference type="SMART" id="SM00387">
    <property type="entry name" value="HATPase_c"/>
    <property type="match status" value="1"/>
</dbReference>
<dbReference type="GO" id="GO:0009927">
    <property type="term" value="F:histidine phosphotransfer kinase activity"/>
    <property type="evidence" value="ECO:0007669"/>
    <property type="project" value="TreeGrafter"/>
</dbReference>
<dbReference type="FunFam" id="1.10.287.130:FF:000038">
    <property type="entry name" value="Sensory transduction histidine kinase"/>
    <property type="match status" value="1"/>
</dbReference>
<evidence type="ECO:0000256" key="13">
    <source>
        <dbReference type="SAM" id="MobiDB-lite"/>
    </source>
</evidence>
<dbReference type="InterPro" id="IPR001789">
    <property type="entry name" value="Sig_transdc_resp-reg_receiver"/>
</dbReference>
<dbReference type="GO" id="GO:0005524">
    <property type="term" value="F:ATP binding"/>
    <property type="evidence" value="ECO:0007669"/>
    <property type="project" value="UniProtKB-KW"/>
</dbReference>
<keyword evidence="4" id="KW-1003">Cell membrane</keyword>
<dbReference type="InterPro" id="IPR000700">
    <property type="entry name" value="PAS-assoc_C"/>
</dbReference>
<feature type="domain" description="PAC" evidence="17">
    <location>
        <begin position="111"/>
        <end position="164"/>
    </location>
</feature>
<dbReference type="InterPro" id="IPR005467">
    <property type="entry name" value="His_kinase_dom"/>
</dbReference>
<dbReference type="GO" id="GO:0005886">
    <property type="term" value="C:plasma membrane"/>
    <property type="evidence" value="ECO:0007669"/>
    <property type="project" value="UniProtKB-SubCell"/>
</dbReference>
<dbReference type="PROSITE" id="PS50109">
    <property type="entry name" value="HIS_KIN"/>
    <property type="match status" value="1"/>
</dbReference>
<dbReference type="Proteomes" id="UP000296159">
    <property type="component" value="Unassembled WGS sequence"/>
</dbReference>
<keyword evidence="10" id="KW-0902">Two-component regulatory system</keyword>
<dbReference type="CDD" id="cd00130">
    <property type="entry name" value="PAS"/>
    <property type="match status" value="2"/>
</dbReference>
<dbReference type="Pfam" id="PF08448">
    <property type="entry name" value="PAS_4"/>
    <property type="match status" value="1"/>
</dbReference>
<evidence type="ECO:0000313" key="19">
    <source>
        <dbReference type="Proteomes" id="UP000296159"/>
    </source>
</evidence>
<dbReference type="FunFam" id="3.30.565.10:FF:000023">
    <property type="entry name" value="PAS domain-containing sensor histidine kinase"/>
    <property type="match status" value="1"/>
</dbReference>
<dbReference type="GO" id="GO:0006355">
    <property type="term" value="P:regulation of DNA-templated transcription"/>
    <property type="evidence" value="ECO:0007669"/>
    <property type="project" value="InterPro"/>
</dbReference>
<feature type="domain" description="Histidine kinase" evidence="14">
    <location>
        <begin position="302"/>
        <end position="517"/>
    </location>
</feature>
<dbReference type="Gene3D" id="3.30.450.20">
    <property type="entry name" value="PAS domain"/>
    <property type="match status" value="2"/>
</dbReference>
<dbReference type="SMART" id="SM00091">
    <property type="entry name" value="PAS"/>
    <property type="match status" value="2"/>
</dbReference>
<dbReference type="PANTHER" id="PTHR43047">
    <property type="entry name" value="TWO-COMPONENT HISTIDINE PROTEIN KINASE"/>
    <property type="match status" value="1"/>
</dbReference>
<comment type="caution">
    <text evidence="18">The sequence shown here is derived from an EMBL/GenBank/DDBJ whole genome shotgun (WGS) entry which is preliminary data.</text>
</comment>
<dbReference type="InterPro" id="IPR036097">
    <property type="entry name" value="HisK_dim/P_sf"/>
</dbReference>
<evidence type="ECO:0000256" key="8">
    <source>
        <dbReference type="ARBA" id="ARBA00022777"/>
    </source>
</evidence>
<evidence type="ECO:0000256" key="4">
    <source>
        <dbReference type="ARBA" id="ARBA00022475"/>
    </source>
</evidence>
<sequence>MGADRRAGDKPRNPVKSAIDKPSGRLSAPDDAWATVPGDLLQSILDHLPAGVFWKDASSRYLGANRYFTRDAGRDDPGEIVGRDDFELFEAAAAERYRQDDLAVLDGGQPRMDALEFVERQAGKGRWFSVNKVPLRDAQGALVGLLGMYLDITRFKEAERELQESEARFRFFLDNVDEGVVVFDRQGIIVDVSTRWLELFRCRREEAIGRPVLDFTSPTAVPMATQLIGEKWSESYESEMLRKDGTTFPAIVRGRDQVFGGQGLRLTTVLDITRQKESEQALKLAKIEAERANQAKSEFLSSMSHELRTPMNAILGFSQILEFDEQLNADQRDNVTEILKAGRHLLGLINEVLDLAKIESGVVSLAIEPVTLSALMRDCRQLVQSLAAERQISLSLDVPETLAVAADRQRFKQVLLNLLSNAIKYNRTGGDVRLALETRGKWLRIAVVDTGDGIARERLGELFQPFNRLEAERSGVEGTGIGLVITRKLIEAMGGRIGVESEPGKGSRFWVELPQADAVAQTPAAHQPAPGAAPYIHGRERHYILYIDDNPVNLKLVTQILDKLRNIRLVTMRTAESGIACAMAHRPDLILLDINLPGTDGYEVLEALKSHHPLRDVPVLAVSANVMPQDIARGMAAGFADYLTKPLDIGRFLTSVDALLHHDQGNPHDDR</sequence>
<evidence type="ECO:0000256" key="1">
    <source>
        <dbReference type="ARBA" id="ARBA00000085"/>
    </source>
</evidence>
<dbReference type="EMBL" id="QDKH01000005">
    <property type="protein sequence ID" value="PWC18150.1"/>
    <property type="molecule type" value="Genomic_DNA"/>
</dbReference>
<evidence type="ECO:0000256" key="3">
    <source>
        <dbReference type="ARBA" id="ARBA00012438"/>
    </source>
</evidence>
<feature type="domain" description="Response regulatory" evidence="15">
    <location>
        <begin position="543"/>
        <end position="660"/>
    </location>
</feature>
<dbReference type="PROSITE" id="PS50110">
    <property type="entry name" value="RESPONSE_REGULATORY"/>
    <property type="match status" value="1"/>
</dbReference>
<evidence type="ECO:0000256" key="10">
    <source>
        <dbReference type="ARBA" id="ARBA00023012"/>
    </source>
</evidence>
<name>A0A2U1U907_9GAMM</name>
<dbReference type="SUPFAM" id="SSF55874">
    <property type="entry name" value="ATPase domain of HSP90 chaperone/DNA topoisomerase II/histidine kinase"/>
    <property type="match status" value="1"/>
</dbReference>
<dbReference type="InterPro" id="IPR003594">
    <property type="entry name" value="HATPase_dom"/>
</dbReference>
<dbReference type="Gene3D" id="3.40.50.2300">
    <property type="match status" value="1"/>
</dbReference>
<dbReference type="PRINTS" id="PR00344">
    <property type="entry name" value="BCTRLSENSOR"/>
</dbReference>
<dbReference type="NCBIfam" id="TIGR00229">
    <property type="entry name" value="sensory_box"/>
    <property type="match status" value="2"/>
</dbReference>
<dbReference type="Gene3D" id="3.30.565.10">
    <property type="entry name" value="Histidine kinase-like ATPase, C-terminal domain"/>
    <property type="match status" value="1"/>
</dbReference>
<dbReference type="SUPFAM" id="SSF47384">
    <property type="entry name" value="Homodimeric domain of signal transducing histidine kinase"/>
    <property type="match status" value="1"/>
</dbReference>
<dbReference type="PROSITE" id="PS50113">
    <property type="entry name" value="PAC"/>
    <property type="match status" value="1"/>
</dbReference>
<dbReference type="InterPro" id="IPR011006">
    <property type="entry name" value="CheY-like_superfamily"/>
</dbReference>
<dbReference type="SMART" id="SM00388">
    <property type="entry name" value="HisKA"/>
    <property type="match status" value="1"/>
</dbReference>
<keyword evidence="9" id="KW-0067">ATP-binding</keyword>
<dbReference type="Pfam" id="PF00512">
    <property type="entry name" value="HisKA"/>
    <property type="match status" value="1"/>
</dbReference>
<dbReference type="SMART" id="SM00448">
    <property type="entry name" value="REC"/>
    <property type="match status" value="1"/>
</dbReference>
<feature type="domain" description="PAS" evidence="16">
    <location>
        <begin position="165"/>
        <end position="218"/>
    </location>
</feature>
<dbReference type="Pfam" id="PF00072">
    <property type="entry name" value="Response_reg"/>
    <property type="match status" value="1"/>
</dbReference>
<evidence type="ECO:0000256" key="6">
    <source>
        <dbReference type="ARBA" id="ARBA00022679"/>
    </source>
</evidence>
<dbReference type="InterPro" id="IPR035965">
    <property type="entry name" value="PAS-like_dom_sf"/>
</dbReference>
<proteinExistence type="predicted"/>
<accession>A0A2U1U907</accession>
<dbReference type="InterPro" id="IPR013767">
    <property type="entry name" value="PAS_fold"/>
</dbReference>
<evidence type="ECO:0000259" key="16">
    <source>
        <dbReference type="PROSITE" id="PS50112"/>
    </source>
</evidence>
<dbReference type="CDD" id="cd16922">
    <property type="entry name" value="HATPase_EvgS-ArcB-TorS-like"/>
    <property type="match status" value="1"/>
</dbReference>
<dbReference type="PANTHER" id="PTHR43047:SF72">
    <property type="entry name" value="OSMOSENSING HISTIDINE PROTEIN KINASE SLN1"/>
    <property type="match status" value="1"/>
</dbReference>
<reference evidence="18 19" key="1">
    <citation type="submission" date="2018-04" db="EMBL/GenBank/DDBJ databases">
        <title>Brenneria corticis sp.nov.</title>
        <authorList>
            <person name="Li Y."/>
        </authorList>
    </citation>
    <scope>NUCLEOTIDE SEQUENCE [LARGE SCALE GENOMIC DNA]</scope>
    <source>
        <strain evidence="18 19">CFCC 11842</strain>
    </source>
</reference>
<comment type="subcellular location">
    <subcellularLocation>
        <location evidence="2">Cell membrane</location>
    </subcellularLocation>
</comment>
<feature type="modified residue" description="4-aspartylphosphate" evidence="12">
    <location>
        <position position="593"/>
    </location>
</feature>
<evidence type="ECO:0000256" key="2">
    <source>
        <dbReference type="ARBA" id="ARBA00004236"/>
    </source>
</evidence>
<dbReference type="SUPFAM" id="SSF55785">
    <property type="entry name" value="PYP-like sensor domain (PAS domain)"/>
    <property type="match status" value="2"/>
</dbReference>
<evidence type="ECO:0000256" key="11">
    <source>
        <dbReference type="ARBA" id="ARBA00023136"/>
    </source>
</evidence>
<dbReference type="Pfam" id="PF02518">
    <property type="entry name" value="HATPase_c"/>
    <property type="match status" value="1"/>
</dbReference>
<organism evidence="18 19">
    <name type="scientific">Brenneria corticis</name>
    <dbReference type="NCBI Taxonomy" id="2173106"/>
    <lineage>
        <taxon>Bacteria</taxon>
        <taxon>Pseudomonadati</taxon>
        <taxon>Pseudomonadota</taxon>
        <taxon>Gammaproteobacteria</taxon>
        <taxon>Enterobacterales</taxon>
        <taxon>Pectobacteriaceae</taxon>
        <taxon>Brenneria</taxon>
    </lineage>
</organism>
<evidence type="ECO:0000256" key="7">
    <source>
        <dbReference type="ARBA" id="ARBA00022741"/>
    </source>
</evidence>
<protein>
    <recommendedName>
        <fullName evidence="3">histidine kinase</fullName>
        <ecNumber evidence="3">2.7.13.3</ecNumber>
    </recommendedName>
</protein>
<evidence type="ECO:0000259" key="17">
    <source>
        <dbReference type="PROSITE" id="PS50113"/>
    </source>
</evidence>
<feature type="compositionally biased region" description="Basic and acidic residues" evidence="13">
    <location>
        <begin position="1"/>
        <end position="23"/>
    </location>
</feature>
<keyword evidence="8 18" id="KW-0418">Kinase</keyword>
<dbReference type="GO" id="GO:0000155">
    <property type="term" value="F:phosphorelay sensor kinase activity"/>
    <property type="evidence" value="ECO:0007669"/>
    <property type="project" value="InterPro"/>
</dbReference>
<dbReference type="InterPro" id="IPR004358">
    <property type="entry name" value="Sig_transdc_His_kin-like_C"/>
</dbReference>
<keyword evidence="5 12" id="KW-0597">Phosphoprotein</keyword>
<dbReference type="SUPFAM" id="SSF52172">
    <property type="entry name" value="CheY-like"/>
    <property type="match status" value="1"/>
</dbReference>
<evidence type="ECO:0000256" key="5">
    <source>
        <dbReference type="ARBA" id="ARBA00022553"/>
    </source>
</evidence>
<dbReference type="InterPro" id="IPR013656">
    <property type="entry name" value="PAS_4"/>
</dbReference>
<keyword evidence="7" id="KW-0547">Nucleotide-binding</keyword>
<evidence type="ECO:0000259" key="15">
    <source>
        <dbReference type="PROSITE" id="PS50110"/>
    </source>
</evidence>
<dbReference type="Pfam" id="PF00989">
    <property type="entry name" value="PAS"/>
    <property type="match status" value="1"/>
</dbReference>
<dbReference type="EC" id="2.7.13.3" evidence="3"/>
<evidence type="ECO:0000256" key="12">
    <source>
        <dbReference type="PROSITE-ProRule" id="PRU00169"/>
    </source>
</evidence>
<dbReference type="RefSeq" id="WP_136165316.1">
    <property type="nucleotide sequence ID" value="NZ_KZ819073.1"/>
</dbReference>